<gene>
    <name evidence="1" type="ORF">P168DRAFT_129919</name>
</gene>
<proteinExistence type="predicted"/>
<dbReference type="Proteomes" id="UP000234254">
    <property type="component" value="Unassembled WGS sequence"/>
</dbReference>
<organism evidence="1 2">
    <name type="scientific">Aspergillus campestris (strain IBT 28561)</name>
    <dbReference type="NCBI Taxonomy" id="1392248"/>
    <lineage>
        <taxon>Eukaryota</taxon>
        <taxon>Fungi</taxon>
        <taxon>Dikarya</taxon>
        <taxon>Ascomycota</taxon>
        <taxon>Pezizomycotina</taxon>
        <taxon>Eurotiomycetes</taxon>
        <taxon>Eurotiomycetidae</taxon>
        <taxon>Eurotiales</taxon>
        <taxon>Aspergillaceae</taxon>
        <taxon>Aspergillus</taxon>
        <taxon>Aspergillus subgen. Circumdati</taxon>
    </lineage>
</organism>
<evidence type="ECO:0000313" key="2">
    <source>
        <dbReference type="Proteomes" id="UP000234254"/>
    </source>
</evidence>
<comment type="caution">
    <text evidence="1">The sequence shown here is derived from an EMBL/GenBank/DDBJ whole genome shotgun (WGS) entry which is preliminary data.</text>
</comment>
<keyword evidence="2" id="KW-1185">Reference proteome</keyword>
<dbReference type="GeneID" id="36540196"/>
<name>A0A2I1D778_ASPC2</name>
<sequence>MLEAIIGRVWTLSTSVDALGLSERPCMAYCNCKFSSLLPFISPPPPRQNASRVPLLCSRQALSFLEGWQPTCIFHKHWVYECERLLALADNVELSQAPEDELHQPFIPSWRQLKRGGGGFHGVRREGPSPSLSVSRLSVYPQVSFLRILFSICSRDRGRLISTPPLLSQNI</sequence>
<reference evidence="1" key="1">
    <citation type="submission" date="2016-12" db="EMBL/GenBank/DDBJ databases">
        <title>The genomes of Aspergillus section Nigri reveals drivers in fungal speciation.</title>
        <authorList>
            <consortium name="DOE Joint Genome Institute"/>
            <person name="Vesth T.C."/>
            <person name="Nybo J."/>
            <person name="Theobald S."/>
            <person name="Brandl J."/>
            <person name="Frisvad J.C."/>
            <person name="Nielsen K.F."/>
            <person name="Lyhne E.K."/>
            <person name="Kogle M.E."/>
            <person name="Kuo A."/>
            <person name="Riley R."/>
            <person name="Clum A."/>
            <person name="Nolan M."/>
            <person name="Lipzen A."/>
            <person name="Salamov A."/>
            <person name="Henrissat B."/>
            <person name="Wiebenga A."/>
            <person name="De vries R.P."/>
            <person name="Grigoriev I.V."/>
            <person name="Mortensen U.H."/>
            <person name="Andersen M.R."/>
            <person name="Baker S.E."/>
        </authorList>
    </citation>
    <scope>NUCLEOTIDE SEQUENCE</scope>
    <source>
        <strain evidence="1">IBT 28561</strain>
    </source>
</reference>
<protein>
    <submittedName>
        <fullName evidence="1">Uncharacterized protein</fullName>
    </submittedName>
</protein>
<evidence type="ECO:0000313" key="1">
    <source>
        <dbReference type="EMBL" id="PKY05728.1"/>
    </source>
</evidence>
<dbReference type="AlphaFoldDB" id="A0A2I1D778"/>
<accession>A0A2I1D778</accession>
<dbReference type="VEuPathDB" id="FungiDB:P168DRAFT_129919"/>
<dbReference type="EMBL" id="MSFM01000004">
    <property type="protein sequence ID" value="PKY05728.1"/>
    <property type="molecule type" value="Genomic_DNA"/>
</dbReference>
<dbReference type="RefSeq" id="XP_024694322.1">
    <property type="nucleotide sequence ID" value="XM_024832674.1"/>
</dbReference>